<proteinExistence type="predicted"/>
<name>A0A1K1P919_9FLAO</name>
<gene>
    <name evidence="2" type="ORF">SAMN02927921_01689</name>
</gene>
<sequence length="62" mass="7065">MIQPYETPFWKPLRDLYGALAKVGARGIGLSLMCSELRSRRPSQSSEHFVERGDLRRAQNTS</sequence>
<reference evidence="2 3" key="1">
    <citation type="submission" date="2016-11" db="EMBL/GenBank/DDBJ databases">
        <authorList>
            <person name="Jaros S."/>
            <person name="Januszkiewicz K."/>
            <person name="Wedrychowicz H."/>
        </authorList>
    </citation>
    <scope>NUCLEOTIDE SEQUENCE [LARGE SCALE GENOMIC DNA]</scope>
    <source>
        <strain evidence="2 3">CGMCC 1.12145</strain>
    </source>
</reference>
<accession>A0A1K1P919</accession>
<feature type="region of interest" description="Disordered" evidence="1">
    <location>
        <begin position="40"/>
        <end position="62"/>
    </location>
</feature>
<dbReference type="STRING" id="1150368.SAMN02927921_01689"/>
<evidence type="ECO:0000313" key="2">
    <source>
        <dbReference type="EMBL" id="SFW43949.1"/>
    </source>
</evidence>
<dbReference type="AlphaFoldDB" id="A0A1K1P919"/>
<protein>
    <submittedName>
        <fullName evidence="2">Uncharacterized protein</fullName>
    </submittedName>
</protein>
<evidence type="ECO:0000313" key="3">
    <source>
        <dbReference type="Proteomes" id="UP000182248"/>
    </source>
</evidence>
<dbReference type="EMBL" id="FPJE01000007">
    <property type="protein sequence ID" value="SFW43949.1"/>
    <property type="molecule type" value="Genomic_DNA"/>
</dbReference>
<dbReference type="RefSeq" id="WP_139276071.1">
    <property type="nucleotide sequence ID" value="NZ_FPJE01000007.1"/>
</dbReference>
<evidence type="ECO:0000256" key="1">
    <source>
        <dbReference type="SAM" id="MobiDB-lite"/>
    </source>
</evidence>
<feature type="compositionally biased region" description="Basic and acidic residues" evidence="1">
    <location>
        <begin position="48"/>
        <end position="62"/>
    </location>
</feature>
<dbReference type="Proteomes" id="UP000182248">
    <property type="component" value="Unassembled WGS sequence"/>
</dbReference>
<organism evidence="2 3">
    <name type="scientific">Sinomicrobium oceani</name>
    <dbReference type="NCBI Taxonomy" id="1150368"/>
    <lineage>
        <taxon>Bacteria</taxon>
        <taxon>Pseudomonadati</taxon>
        <taxon>Bacteroidota</taxon>
        <taxon>Flavobacteriia</taxon>
        <taxon>Flavobacteriales</taxon>
        <taxon>Flavobacteriaceae</taxon>
        <taxon>Sinomicrobium</taxon>
    </lineage>
</organism>
<keyword evidence="3" id="KW-1185">Reference proteome</keyword>